<dbReference type="Pfam" id="PF03061">
    <property type="entry name" value="4HBT"/>
    <property type="match status" value="1"/>
</dbReference>
<dbReference type="InterPro" id="IPR039298">
    <property type="entry name" value="ACOT13"/>
</dbReference>
<evidence type="ECO:0000313" key="4">
    <source>
        <dbReference type="EMBL" id="VVP33072.1"/>
    </source>
</evidence>
<sequence>MTAANPQHSAPIPHDDPPAGFIPMPAVGFMAQCTGLYHHPERPILAARIRPEHLNPLGIAHGGYLATLADTAFGLVLKRTAGTELPPATVNLCIDYLGAAPLGAWLEAHVQVHKMGRTLYHASLDLLDGERLVARAKATFIGNVLGKR</sequence>
<gene>
    <name evidence="4" type="ORF">PS862_04476</name>
</gene>
<evidence type="ECO:0000256" key="2">
    <source>
        <dbReference type="ARBA" id="ARBA00022801"/>
    </source>
</evidence>
<proteinExistence type="inferred from homology"/>
<dbReference type="InterPro" id="IPR029069">
    <property type="entry name" value="HotDog_dom_sf"/>
</dbReference>
<dbReference type="RefSeq" id="WP_150784780.1">
    <property type="nucleotide sequence ID" value="NZ_CABVII010000022.1"/>
</dbReference>
<dbReference type="EMBL" id="CABVII010000022">
    <property type="protein sequence ID" value="VVP33072.1"/>
    <property type="molecule type" value="Genomic_DNA"/>
</dbReference>
<dbReference type="CDD" id="cd03443">
    <property type="entry name" value="PaaI_thioesterase"/>
    <property type="match status" value="1"/>
</dbReference>
<dbReference type="GO" id="GO:0047617">
    <property type="term" value="F:fatty acyl-CoA hydrolase activity"/>
    <property type="evidence" value="ECO:0007669"/>
    <property type="project" value="InterPro"/>
</dbReference>
<feature type="domain" description="Thioesterase" evidence="3">
    <location>
        <begin position="58"/>
        <end position="131"/>
    </location>
</feature>
<dbReference type="InterPro" id="IPR006683">
    <property type="entry name" value="Thioestr_dom"/>
</dbReference>
<evidence type="ECO:0000256" key="1">
    <source>
        <dbReference type="ARBA" id="ARBA00008324"/>
    </source>
</evidence>
<dbReference type="PANTHER" id="PTHR21660:SF1">
    <property type="entry name" value="ACYL-COENZYME A THIOESTERASE 13"/>
    <property type="match status" value="1"/>
</dbReference>
<name>A0A5E7N7N2_PSEFL</name>
<dbReference type="NCBIfam" id="TIGR00369">
    <property type="entry name" value="unchar_dom_1"/>
    <property type="match status" value="1"/>
</dbReference>
<organism evidence="4 5">
    <name type="scientific">Pseudomonas fluorescens</name>
    <dbReference type="NCBI Taxonomy" id="294"/>
    <lineage>
        <taxon>Bacteria</taxon>
        <taxon>Pseudomonadati</taxon>
        <taxon>Pseudomonadota</taxon>
        <taxon>Gammaproteobacteria</taxon>
        <taxon>Pseudomonadales</taxon>
        <taxon>Pseudomonadaceae</taxon>
        <taxon>Pseudomonas</taxon>
    </lineage>
</organism>
<dbReference type="InterPro" id="IPR003736">
    <property type="entry name" value="PAAI_dom"/>
</dbReference>
<evidence type="ECO:0000313" key="5">
    <source>
        <dbReference type="Proteomes" id="UP000385207"/>
    </source>
</evidence>
<accession>A0A5E7N7N2</accession>
<dbReference type="Gene3D" id="3.10.129.10">
    <property type="entry name" value="Hotdog Thioesterase"/>
    <property type="match status" value="1"/>
</dbReference>
<dbReference type="PANTHER" id="PTHR21660">
    <property type="entry name" value="THIOESTERASE SUPERFAMILY MEMBER-RELATED"/>
    <property type="match status" value="1"/>
</dbReference>
<keyword evidence="2" id="KW-0378">Hydrolase</keyword>
<protein>
    <recommendedName>
        <fullName evidence="3">Thioesterase domain-containing protein</fullName>
    </recommendedName>
</protein>
<dbReference type="AlphaFoldDB" id="A0A5E7N7N2"/>
<dbReference type="OrthoDB" id="9813282at2"/>
<dbReference type="SUPFAM" id="SSF54637">
    <property type="entry name" value="Thioesterase/thiol ester dehydrase-isomerase"/>
    <property type="match status" value="1"/>
</dbReference>
<comment type="similarity">
    <text evidence="1">Belongs to the thioesterase PaaI family.</text>
</comment>
<reference evidence="4 5" key="1">
    <citation type="submission" date="2019-09" db="EMBL/GenBank/DDBJ databases">
        <authorList>
            <person name="Chandra G."/>
            <person name="Truman W A."/>
        </authorList>
    </citation>
    <scope>NUCLEOTIDE SEQUENCE [LARGE SCALE GENOMIC DNA]</scope>
    <source>
        <strain evidence="4">PS862</strain>
    </source>
</reference>
<evidence type="ECO:0000259" key="3">
    <source>
        <dbReference type="Pfam" id="PF03061"/>
    </source>
</evidence>
<dbReference type="Proteomes" id="UP000385207">
    <property type="component" value="Unassembled WGS sequence"/>
</dbReference>